<comment type="catalytic activity">
    <reaction evidence="15">
        <text>L-lysine + NADPH + O2 = N(6)-hydroxy-L-lysine + NADP(+) + H2O</text>
        <dbReference type="Rhea" id="RHEA:23228"/>
        <dbReference type="ChEBI" id="CHEBI:15377"/>
        <dbReference type="ChEBI" id="CHEBI:15379"/>
        <dbReference type="ChEBI" id="CHEBI:32551"/>
        <dbReference type="ChEBI" id="CHEBI:57783"/>
        <dbReference type="ChEBI" id="CHEBI:57820"/>
        <dbReference type="ChEBI" id="CHEBI:58349"/>
        <dbReference type="EC" id="1.14.13.59"/>
    </reaction>
</comment>
<dbReference type="PANTHER" id="PTHR42802:SF1">
    <property type="entry name" value="L-ORNITHINE N(5)-MONOOXYGENASE"/>
    <property type="match status" value="1"/>
</dbReference>
<evidence type="ECO:0000256" key="4">
    <source>
        <dbReference type="ARBA" id="ARBA00013076"/>
    </source>
</evidence>
<evidence type="ECO:0000256" key="1">
    <source>
        <dbReference type="ARBA" id="ARBA00001974"/>
    </source>
</evidence>
<dbReference type="InterPro" id="IPR025700">
    <property type="entry name" value="Lys/Orn_oxygenase"/>
</dbReference>
<dbReference type="PANTHER" id="PTHR42802">
    <property type="entry name" value="MONOOXYGENASE"/>
    <property type="match status" value="1"/>
</dbReference>
<keyword evidence="6" id="KW-0285">Flavoprotein</keyword>
<evidence type="ECO:0000256" key="11">
    <source>
        <dbReference type="ARBA" id="ARBA00029939"/>
    </source>
</evidence>
<accession>A0A919S9Y3</accession>
<dbReference type="Proteomes" id="UP000680865">
    <property type="component" value="Unassembled WGS sequence"/>
</dbReference>
<dbReference type="GO" id="GO:0047091">
    <property type="term" value="F:L-lysine 6-monooxygenase (NADPH) activity"/>
    <property type="evidence" value="ECO:0007669"/>
    <property type="project" value="UniProtKB-EC"/>
</dbReference>
<evidence type="ECO:0000256" key="8">
    <source>
        <dbReference type="ARBA" id="ARBA00022857"/>
    </source>
</evidence>
<reference evidence="16" key="1">
    <citation type="submission" date="2021-03" db="EMBL/GenBank/DDBJ databases">
        <title>Whole genome shotgun sequence of Actinoplanes consettensis NBRC 14913.</title>
        <authorList>
            <person name="Komaki H."/>
            <person name="Tamura T."/>
        </authorList>
    </citation>
    <scope>NUCLEOTIDE SEQUENCE</scope>
    <source>
        <strain evidence="16">NBRC 14913</strain>
    </source>
</reference>
<dbReference type="PRINTS" id="PR00368">
    <property type="entry name" value="FADPNR"/>
</dbReference>
<comment type="caution">
    <text evidence="16">The sequence shown here is derived from an EMBL/GenBank/DDBJ whole genome shotgun (WGS) entry which is preliminary data.</text>
</comment>
<dbReference type="RefSeq" id="WP_244875766.1">
    <property type="nucleotide sequence ID" value="NZ_BAAATW010000004.1"/>
</dbReference>
<comment type="cofactor">
    <cofactor evidence="1">
        <name>FAD</name>
        <dbReference type="ChEBI" id="CHEBI:57692"/>
    </cofactor>
</comment>
<comment type="similarity">
    <text evidence="3">Belongs to the lysine N(6)-hydroxylase/L-ornithine N(5)-oxygenase family.</text>
</comment>
<keyword evidence="17" id="KW-1185">Reference proteome</keyword>
<evidence type="ECO:0000313" key="17">
    <source>
        <dbReference type="Proteomes" id="UP000680865"/>
    </source>
</evidence>
<keyword evidence="9" id="KW-0560">Oxidoreductase</keyword>
<evidence type="ECO:0000313" key="16">
    <source>
        <dbReference type="EMBL" id="GIM68394.1"/>
    </source>
</evidence>
<evidence type="ECO:0000256" key="15">
    <source>
        <dbReference type="ARBA" id="ARBA00048407"/>
    </source>
</evidence>
<dbReference type="InterPro" id="IPR036188">
    <property type="entry name" value="FAD/NAD-bd_sf"/>
</dbReference>
<dbReference type="EC" id="1.14.13.59" evidence="4"/>
<keyword evidence="7" id="KW-0274">FAD</keyword>
<keyword evidence="10" id="KW-0503">Monooxygenase</keyword>
<protein>
    <recommendedName>
        <fullName evidence="5">L-lysine N6-monooxygenase MbtG</fullName>
        <ecNumber evidence="4">1.14.13.59</ecNumber>
    </recommendedName>
    <alternativeName>
        <fullName evidence="14">Lysine 6-N-hydroxylase</fullName>
    </alternativeName>
    <alternativeName>
        <fullName evidence="13">Lysine N6-hydroxylase</fullName>
    </alternativeName>
    <alternativeName>
        <fullName evidence="11">Lysine-N-oxygenase</fullName>
    </alternativeName>
    <alternativeName>
        <fullName evidence="12">Mycobactin synthase protein G</fullName>
    </alternativeName>
</protein>
<evidence type="ECO:0000256" key="9">
    <source>
        <dbReference type="ARBA" id="ARBA00023002"/>
    </source>
</evidence>
<dbReference type="Pfam" id="PF13434">
    <property type="entry name" value="Lys_Orn_oxgnase"/>
    <property type="match status" value="1"/>
</dbReference>
<evidence type="ECO:0000256" key="6">
    <source>
        <dbReference type="ARBA" id="ARBA00022630"/>
    </source>
</evidence>
<dbReference type="SUPFAM" id="SSF51905">
    <property type="entry name" value="FAD/NAD(P)-binding domain"/>
    <property type="match status" value="2"/>
</dbReference>
<name>A0A919S9Y3_9ACTN</name>
<evidence type="ECO:0000256" key="13">
    <source>
        <dbReference type="ARBA" id="ARBA00032493"/>
    </source>
</evidence>
<gene>
    <name evidence="16" type="ORF">Aco04nite_10510</name>
</gene>
<evidence type="ECO:0000256" key="2">
    <source>
        <dbReference type="ARBA" id="ARBA00004924"/>
    </source>
</evidence>
<evidence type="ECO:0000256" key="5">
    <source>
        <dbReference type="ARBA" id="ARBA00016406"/>
    </source>
</evidence>
<evidence type="ECO:0000256" key="7">
    <source>
        <dbReference type="ARBA" id="ARBA00022827"/>
    </source>
</evidence>
<proteinExistence type="inferred from homology"/>
<dbReference type="EMBL" id="BOQP01000005">
    <property type="protein sequence ID" value="GIM68394.1"/>
    <property type="molecule type" value="Genomic_DNA"/>
</dbReference>
<comment type="pathway">
    <text evidence="2">Siderophore biosynthesis.</text>
</comment>
<dbReference type="GO" id="GO:0006879">
    <property type="term" value="P:intracellular iron ion homeostasis"/>
    <property type="evidence" value="ECO:0007669"/>
    <property type="project" value="TreeGrafter"/>
</dbReference>
<dbReference type="AlphaFoldDB" id="A0A919S9Y3"/>
<dbReference type="Gene3D" id="3.50.50.60">
    <property type="entry name" value="FAD/NAD(P)-binding domain"/>
    <property type="match status" value="1"/>
</dbReference>
<keyword evidence="8" id="KW-0521">NADP</keyword>
<organism evidence="16 17">
    <name type="scientific">Winogradskya consettensis</name>
    <dbReference type="NCBI Taxonomy" id="113560"/>
    <lineage>
        <taxon>Bacteria</taxon>
        <taxon>Bacillati</taxon>
        <taxon>Actinomycetota</taxon>
        <taxon>Actinomycetes</taxon>
        <taxon>Micromonosporales</taxon>
        <taxon>Micromonosporaceae</taxon>
        <taxon>Winogradskya</taxon>
    </lineage>
</organism>
<evidence type="ECO:0000256" key="14">
    <source>
        <dbReference type="ARBA" id="ARBA00032738"/>
    </source>
</evidence>
<evidence type="ECO:0000256" key="3">
    <source>
        <dbReference type="ARBA" id="ARBA00007588"/>
    </source>
</evidence>
<sequence>MHQEVETLAIGAGPANLAMAIALEELAPKEFAGETLIAEQHDDVVWQRGMLLPWSQSQVSFLKDLVTLRNPRSRFSFVNFLHATGRLDEFINLGSFTPYRLEISAYLAWVSRSLEHVRLEYGLRCTSVEPVPDDSGVVTHWLAHFADGRNILCRNLVLGAGRDAHIPAEFAALPRERVLHSTEFATRVESLDPQAVRRVTVIGGAQSAAEMLVAAHERFPRAQCTMVMRSIGLNSYESSKFTNELYYPSFIDEFHAARPEAREQLLREMHRTNYAGLAPGTLDALYREMYLSRLTGSQRLRMVTMTEIADARMDGDEVVLSLVDRKNGERSELRSDVVLLGTGFVRGMPRVVNDLAAALGIGDVTVDRNYRMNVPPEVTAGCYLQGVNEATHGIADSLLSVLAARSEEIVTDLLEHRAAALAAR</sequence>
<evidence type="ECO:0000256" key="10">
    <source>
        <dbReference type="ARBA" id="ARBA00023033"/>
    </source>
</evidence>
<evidence type="ECO:0000256" key="12">
    <source>
        <dbReference type="ARBA" id="ARBA00031158"/>
    </source>
</evidence>